<dbReference type="SMART" id="SM00448">
    <property type="entry name" value="REC"/>
    <property type="match status" value="1"/>
</dbReference>
<dbReference type="InterPro" id="IPR036890">
    <property type="entry name" value="HATPase_C_sf"/>
</dbReference>
<evidence type="ECO:0000256" key="4">
    <source>
        <dbReference type="ARBA" id="ARBA00023015"/>
    </source>
</evidence>
<dbReference type="CDD" id="cd00082">
    <property type="entry name" value="HisKA"/>
    <property type="match status" value="1"/>
</dbReference>
<dbReference type="InterPro" id="IPR005467">
    <property type="entry name" value="His_kinase_dom"/>
</dbReference>
<accession>A0A1M4SW08</accession>
<dbReference type="Pfam" id="PF02518">
    <property type="entry name" value="HATPase_c"/>
    <property type="match status" value="1"/>
</dbReference>
<dbReference type="Proteomes" id="UP000184164">
    <property type="component" value="Unassembled WGS sequence"/>
</dbReference>
<dbReference type="InterPro" id="IPR015943">
    <property type="entry name" value="WD40/YVTN_repeat-like_dom_sf"/>
</dbReference>
<dbReference type="GO" id="GO:0000155">
    <property type="term" value="F:phosphorelay sensor kinase activity"/>
    <property type="evidence" value="ECO:0007669"/>
    <property type="project" value="InterPro"/>
</dbReference>
<dbReference type="InterPro" id="IPR011006">
    <property type="entry name" value="CheY-like_superfamily"/>
</dbReference>
<dbReference type="Pfam" id="PF00512">
    <property type="entry name" value="HisKA"/>
    <property type="match status" value="1"/>
</dbReference>
<dbReference type="STRING" id="1484053.SAMN05444274_101167"/>
<dbReference type="SMART" id="SM00387">
    <property type="entry name" value="HATPase_c"/>
    <property type="match status" value="1"/>
</dbReference>
<dbReference type="InterPro" id="IPR013783">
    <property type="entry name" value="Ig-like_fold"/>
</dbReference>
<dbReference type="Gene3D" id="2.60.40.10">
    <property type="entry name" value="Immunoglobulins"/>
    <property type="match status" value="1"/>
</dbReference>
<name>A0A1M4SW08_9BACT</name>
<evidence type="ECO:0000259" key="10">
    <source>
        <dbReference type="PROSITE" id="PS50109"/>
    </source>
</evidence>
<dbReference type="PROSITE" id="PS00041">
    <property type="entry name" value="HTH_ARAC_FAMILY_1"/>
    <property type="match status" value="1"/>
</dbReference>
<keyword evidence="8" id="KW-0812">Transmembrane</keyword>
<dbReference type="InterPro" id="IPR004358">
    <property type="entry name" value="Sig_transdc_His_kin-like_C"/>
</dbReference>
<dbReference type="CDD" id="cd17574">
    <property type="entry name" value="REC_OmpR"/>
    <property type="match status" value="1"/>
</dbReference>
<dbReference type="SUPFAM" id="SSF46689">
    <property type="entry name" value="Homeodomain-like"/>
    <property type="match status" value="2"/>
</dbReference>
<evidence type="ECO:0000313" key="13">
    <source>
        <dbReference type="Proteomes" id="UP000184164"/>
    </source>
</evidence>
<feature type="domain" description="Histidine kinase" evidence="10">
    <location>
        <begin position="826"/>
        <end position="1060"/>
    </location>
</feature>
<dbReference type="Pfam" id="PF07494">
    <property type="entry name" value="Reg_prop"/>
    <property type="match status" value="2"/>
</dbReference>
<protein>
    <recommendedName>
        <fullName evidence="2">histidine kinase</fullName>
        <ecNumber evidence="2">2.7.13.3</ecNumber>
    </recommendedName>
</protein>
<keyword evidence="5" id="KW-0238">DNA-binding</keyword>
<dbReference type="GO" id="GO:0043565">
    <property type="term" value="F:sequence-specific DNA binding"/>
    <property type="evidence" value="ECO:0007669"/>
    <property type="project" value="InterPro"/>
</dbReference>
<feature type="domain" description="HTH araC/xylS-type" evidence="9">
    <location>
        <begin position="1249"/>
        <end position="1345"/>
    </location>
</feature>
<dbReference type="Pfam" id="PF00072">
    <property type="entry name" value="Response_reg"/>
    <property type="match status" value="1"/>
</dbReference>
<dbReference type="PANTHER" id="PTHR43547">
    <property type="entry name" value="TWO-COMPONENT HISTIDINE KINASE"/>
    <property type="match status" value="1"/>
</dbReference>
<dbReference type="EMBL" id="FQUM01000001">
    <property type="protein sequence ID" value="SHE36372.1"/>
    <property type="molecule type" value="Genomic_DNA"/>
</dbReference>
<evidence type="ECO:0000256" key="6">
    <source>
        <dbReference type="ARBA" id="ARBA00023163"/>
    </source>
</evidence>
<keyword evidence="12" id="KW-0808">Transferase</keyword>
<feature type="modified residue" description="4-aspartylphosphate" evidence="7">
    <location>
        <position position="1150"/>
    </location>
</feature>
<reference evidence="12 13" key="1">
    <citation type="submission" date="2016-11" db="EMBL/GenBank/DDBJ databases">
        <authorList>
            <person name="Jaros S."/>
            <person name="Januszkiewicz K."/>
            <person name="Wedrychowicz H."/>
        </authorList>
    </citation>
    <scope>NUCLEOTIDE SEQUENCE [LARGE SCALE GENOMIC DNA]</scope>
    <source>
        <strain evidence="12 13">DSM 26910</strain>
    </source>
</reference>
<organism evidence="12 13">
    <name type="scientific">Mariniphaga anaerophila</name>
    <dbReference type="NCBI Taxonomy" id="1484053"/>
    <lineage>
        <taxon>Bacteria</taxon>
        <taxon>Pseudomonadati</taxon>
        <taxon>Bacteroidota</taxon>
        <taxon>Bacteroidia</taxon>
        <taxon>Marinilabiliales</taxon>
        <taxon>Prolixibacteraceae</taxon>
        <taxon>Mariniphaga</taxon>
    </lineage>
</organism>
<dbReference type="PRINTS" id="PR00344">
    <property type="entry name" value="BCTRLSENSOR"/>
</dbReference>
<dbReference type="Gene3D" id="3.40.50.2300">
    <property type="match status" value="1"/>
</dbReference>
<comment type="catalytic activity">
    <reaction evidence="1">
        <text>ATP + protein L-histidine = ADP + protein N-phospho-L-histidine.</text>
        <dbReference type="EC" id="2.7.13.3"/>
    </reaction>
</comment>
<dbReference type="Gene3D" id="1.10.10.60">
    <property type="entry name" value="Homeodomain-like"/>
    <property type="match status" value="2"/>
</dbReference>
<gene>
    <name evidence="12" type="ORF">SAMN05444274_101167</name>
</gene>
<dbReference type="Pfam" id="PF12833">
    <property type="entry name" value="HTH_18"/>
    <property type="match status" value="1"/>
</dbReference>
<dbReference type="InterPro" id="IPR003661">
    <property type="entry name" value="HisK_dim/P_dom"/>
</dbReference>
<dbReference type="SUPFAM" id="SSF101898">
    <property type="entry name" value="NHL repeat"/>
    <property type="match status" value="2"/>
</dbReference>
<evidence type="ECO:0000259" key="9">
    <source>
        <dbReference type="PROSITE" id="PS01124"/>
    </source>
</evidence>
<keyword evidence="8" id="KW-1133">Transmembrane helix</keyword>
<proteinExistence type="predicted"/>
<dbReference type="GO" id="GO:0003700">
    <property type="term" value="F:DNA-binding transcription factor activity"/>
    <property type="evidence" value="ECO:0007669"/>
    <property type="project" value="InterPro"/>
</dbReference>
<dbReference type="InterPro" id="IPR011110">
    <property type="entry name" value="Reg_prop"/>
</dbReference>
<keyword evidence="13" id="KW-1185">Reference proteome</keyword>
<keyword evidence="12" id="KW-0418">Kinase</keyword>
<dbReference type="InterPro" id="IPR036097">
    <property type="entry name" value="HisK_dim/P_sf"/>
</dbReference>
<evidence type="ECO:0000259" key="11">
    <source>
        <dbReference type="PROSITE" id="PS50110"/>
    </source>
</evidence>
<dbReference type="Pfam" id="PF07495">
    <property type="entry name" value="Y_Y_Y"/>
    <property type="match status" value="1"/>
</dbReference>
<feature type="transmembrane region" description="Helical" evidence="8">
    <location>
        <begin position="777"/>
        <end position="797"/>
    </location>
</feature>
<dbReference type="InterPro" id="IPR018062">
    <property type="entry name" value="HTH_AraC-typ_CS"/>
</dbReference>
<dbReference type="EC" id="2.7.13.3" evidence="2"/>
<dbReference type="Gene3D" id="2.130.10.10">
    <property type="entry name" value="YVTN repeat-like/Quinoprotein amine dehydrogenase"/>
    <property type="match status" value="2"/>
</dbReference>
<evidence type="ECO:0000256" key="7">
    <source>
        <dbReference type="PROSITE-ProRule" id="PRU00169"/>
    </source>
</evidence>
<dbReference type="InterPro" id="IPR018060">
    <property type="entry name" value="HTH_AraC"/>
</dbReference>
<evidence type="ECO:0000256" key="8">
    <source>
        <dbReference type="SAM" id="Phobius"/>
    </source>
</evidence>
<dbReference type="SMART" id="SM00388">
    <property type="entry name" value="HisKA"/>
    <property type="match status" value="1"/>
</dbReference>
<dbReference type="FunFam" id="1.10.287.130:FF:000045">
    <property type="entry name" value="Two-component system sensor histidine kinase/response regulator"/>
    <property type="match status" value="1"/>
</dbReference>
<dbReference type="InterPro" id="IPR003594">
    <property type="entry name" value="HATPase_dom"/>
</dbReference>
<dbReference type="Gene3D" id="1.10.287.130">
    <property type="match status" value="1"/>
</dbReference>
<dbReference type="PROSITE" id="PS50109">
    <property type="entry name" value="HIS_KIN"/>
    <property type="match status" value="1"/>
</dbReference>
<dbReference type="SUPFAM" id="SSF47384">
    <property type="entry name" value="Homodimeric domain of signal transducing histidine kinase"/>
    <property type="match status" value="1"/>
</dbReference>
<keyword evidence="6" id="KW-0804">Transcription</keyword>
<dbReference type="PROSITE" id="PS50110">
    <property type="entry name" value="RESPONSE_REGULATORY"/>
    <property type="match status" value="1"/>
</dbReference>
<dbReference type="PROSITE" id="PS01124">
    <property type="entry name" value="HTH_ARAC_FAMILY_2"/>
    <property type="match status" value="1"/>
</dbReference>
<dbReference type="InterPro" id="IPR011123">
    <property type="entry name" value="Y_Y_Y"/>
</dbReference>
<dbReference type="Gene3D" id="3.30.565.10">
    <property type="entry name" value="Histidine kinase-like ATPase, C-terminal domain"/>
    <property type="match status" value="1"/>
</dbReference>
<dbReference type="SMART" id="SM00342">
    <property type="entry name" value="HTH_ARAC"/>
    <property type="match status" value="1"/>
</dbReference>
<dbReference type="PANTHER" id="PTHR43547:SF2">
    <property type="entry name" value="HYBRID SIGNAL TRANSDUCTION HISTIDINE KINASE C"/>
    <property type="match status" value="1"/>
</dbReference>
<feature type="domain" description="Response regulatory" evidence="11">
    <location>
        <begin position="1102"/>
        <end position="1217"/>
    </location>
</feature>
<dbReference type="InterPro" id="IPR001789">
    <property type="entry name" value="Sig_transdc_resp-reg_receiver"/>
</dbReference>
<sequence>MRFLFITILLNIFIISGQAEIQFNHYTIRNGLSENSITSVCQDKKGFMWFGTRNSGINRFDGINFTTYNLTIDASTQLCSNEITFLEPDTLQQLIWIGTTDGLNCLNQKTDNIDIAYYTDQDNILFSFSGKKITDIIADENGTVWVVASNHLYCKSKDDVYFKAIPFRIGDIRSIAKMGKDNLIVASFTQIYLYSISSQILQELNIFKDIPKGEIYNVHVDKDQNIFVGFVHNGFALYSSTDYASYYFSPQNTPVMRNGFIRCFSEDENGIVYIGGFNGLYTLDKSTLKVNAYFSDDRSKYGLSHNSIVDIYKDMAGNMWFGTYSGGVNVKYQTNYPFQTYYHDPSKKNTITSNVINTFFEDQHGIWIGTDGAGISLFNNGEFKNYTLPLDNHKFATHIKVISKRDENTLWLGGHNSGLLVFNVRTNAIEHRYMGNKGIYDIAKDTTGLLWLATVTEGLICFDEAKNSVTNNINIPKHFKSPLKNLHYSSSTNTMWVCTQDGVYFYNYRSKQFIKLKNHYYWSHHNNTIHHFFEDKQHNIWLATSQGLYRIYQIDYQSGNCKTQIFNTSNILPSNTIMAVAQDDSGLIWVSSLKGITRISLDYHTARTFNHDYNIQGNEFSPTASYKSKDHRLWFGGNEGFSAFDPAMLKSNQYIPPVAFTQLTINNMEISPNHKYKVLTSNISYTKKLKLNYWQNNIILKVAALNFNKPERNNYKWELYNHDREILTGNTSGIHINNLLPGNYELKVWASNNDNVWNNTPLVLKIEIIPQWYKTNIAIIVFILLGLLMLIAILKVISDRKKVFYNLKLEKQEKELQEKKIMFFTNISHEIRTPLSLIYGPLTTAIELAQSPELKKQLKLAKRNTTRLMTLINQLIDIRRVEQNHKQLKVGKYNLISLTTEIVDLFKESFAQSTITLNNTSTNVEGFVDSDILEKVISNLLTNAIKYNKENNPISVSISDDFCTDHSLLSSSTVVGEAIDPNIRCIVISVEDQGIGIPQKDLSNIFGRFFQIERKDHQTRGYGIGLSYIHKLIAIHKGQIKVETKEYVGSRFSIKLPVEKSYYEDSEIAAVLVDDEKPLRYFDEEDVLYDNTGEQLSQTNTTILIVEDNLDLRNWMVNYLSRYFNCIEADNGRAGIELAKKKIPDIIISDIMMPEVDGLELCRTLKNDQLTSHVPIILLTAKSAETDEKLGVESGADLYISKPFDVQMLLSRINNLLKLKQQIIKRFNLNPDDKSFEESLSIHDRRIKNKIDQYISANLSDVNLNVETMAREIGMSRVSLYRKLKALTGISPNQYIRDVRLSNAAKLIKKQQFDILEVSEKVGFADVYYFRKCFEKKFGIKPEKM</sequence>
<dbReference type="SUPFAM" id="SSF55874">
    <property type="entry name" value="ATPase domain of HSP90 chaperone/DNA topoisomerase II/histidine kinase"/>
    <property type="match status" value="1"/>
</dbReference>
<evidence type="ECO:0000256" key="2">
    <source>
        <dbReference type="ARBA" id="ARBA00012438"/>
    </source>
</evidence>
<evidence type="ECO:0000256" key="1">
    <source>
        <dbReference type="ARBA" id="ARBA00000085"/>
    </source>
</evidence>
<dbReference type="SUPFAM" id="SSF52172">
    <property type="entry name" value="CheY-like"/>
    <property type="match status" value="1"/>
</dbReference>
<evidence type="ECO:0000256" key="3">
    <source>
        <dbReference type="ARBA" id="ARBA00022553"/>
    </source>
</evidence>
<dbReference type="InterPro" id="IPR009057">
    <property type="entry name" value="Homeodomain-like_sf"/>
</dbReference>
<keyword evidence="8" id="KW-0472">Membrane</keyword>
<evidence type="ECO:0000256" key="5">
    <source>
        <dbReference type="ARBA" id="ARBA00023125"/>
    </source>
</evidence>
<keyword evidence="4" id="KW-0805">Transcription regulation</keyword>
<dbReference type="RefSeq" id="WP_072998064.1">
    <property type="nucleotide sequence ID" value="NZ_FQUM01000001.1"/>
</dbReference>
<dbReference type="OrthoDB" id="799853at2"/>
<keyword evidence="3 7" id="KW-0597">Phosphoprotein</keyword>
<evidence type="ECO:0000313" key="12">
    <source>
        <dbReference type="EMBL" id="SHE36372.1"/>
    </source>
</evidence>